<feature type="signal peptide" evidence="1">
    <location>
        <begin position="1"/>
        <end position="23"/>
    </location>
</feature>
<dbReference type="PANTHER" id="PTHR33361:SF2">
    <property type="entry name" value="DUF885 DOMAIN-CONTAINING PROTEIN"/>
    <property type="match status" value="1"/>
</dbReference>
<protein>
    <submittedName>
        <fullName evidence="2">DUF885 domain-containing protein</fullName>
    </submittedName>
</protein>
<evidence type="ECO:0000256" key="1">
    <source>
        <dbReference type="SAM" id="SignalP"/>
    </source>
</evidence>
<proteinExistence type="predicted"/>
<dbReference type="InterPro" id="IPR010281">
    <property type="entry name" value="DUF885"/>
</dbReference>
<feature type="chain" id="PRO_5028808791" evidence="1">
    <location>
        <begin position="24"/>
        <end position="588"/>
    </location>
</feature>
<dbReference type="Proteomes" id="UP000515856">
    <property type="component" value="Chromosome"/>
</dbReference>
<dbReference type="PROSITE" id="PS51257">
    <property type="entry name" value="PROKAR_LIPOPROTEIN"/>
    <property type="match status" value="1"/>
</dbReference>
<dbReference type="RefSeq" id="WP_117454604.1">
    <property type="nucleotide sequence ID" value="NZ_CP060636.1"/>
</dbReference>
<evidence type="ECO:0000313" key="2">
    <source>
        <dbReference type="EMBL" id="QNM11835.1"/>
    </source>
</evidence>
<organism evidence="2 3">
    <name type="scientific">[Eubacterium] hominis</name>
    <dbReference type="NCBI Taxonomy" id="2764325"/>
    <lineage>
        <taxon>Bacteria</taxon>
        <taxon>Bacillati</taxon>
        <taxon>Bacillota</taxon>
        <taxon>Erysipelotrichia</taxon>
        <taxon>Erysipelotrichales</taxon>
        <taxon>Erysipelotrichaceae</taxon>
        <taxon>Amedibacillus</taxon>
    </lineage>
</organism>
<sequence>MSKFKKISSLVLAALIVFSTAGCSTNHEEEQKEFDAFIEKEFVEAMESDYTTMHVYLEQPEKYGVDKTKVEVNLGTRVDEESQKEALENAKKSWDAFEKFKRSHLTDEQQKIYDTYAYQEEIDKALNDEKFDYYQQLFGSMTGIHYQLPTLFSDWTLRDEQDVKDLILLVKDVKPYMDSIIQYTRTQVEKGLLMTDTEDVKEYCDNIIKAGENSSILTSMNTSIDALKLDDQKTSQYKKELKDAFTSSFLPAYKEISELMKDVKKANNNEGYAKFENGKEYYALLLKASIGSDKSVEDVKKMMSSDFDEQLDNMRKLMMKNSKVLEAVMGDLPTTSFKSYKEILDYIRPKLADDFPEVKDLDYEIEPINEEIASSSGVAAYFNIPPLDGTTPKQLRVNPKTGDVNTINNYYTVAHEGFPGHMFQYAYMYESSLPNWCKTMASSSAYTEGWAVYSQYYAFKYLKDIDQDVLEMIKLNELASYSAVIVADIGIHYEGWDFKQFSDYFNSMGLTADEDGMKKQYAQLQANPAAFEPYYVGYKEFSTIKEKTQEKLGDKFKDKDFHEALLKSGSAPFSVVQSNVDEYIKNAK</sequence>
<dbReference type="Pfam" id="PF05960">
    <property type="entry name" value="DUF885"/>
    <property type="match status" value="1"/>
</dbReference>
<dbReference type="AlphaFoldDB" id="A0A7G9GM03"/>
<dbReference type="PANTHER" id="PTHR33361">
    <property type="entry name" value="GLR0591 PROTEIN"/>
    <property type="match status" value="1"/>
</dbReference>
<keyword evidence="3" id="KW-1185">Reference proteome</keyword>
<accession>A0A7G9GM03</accession>
<gene>
    <name evidence="2" type="ORF">H9Q80_16560</name>
</gene>
<dbReference type="EMBL" id="CP060636">
    <property type="protein sequence ID" value="QNM11835.1"/>
    <property type="molecule type" value="Genomic_DNA"/>
</dbReference>
<evidence type="ECO:0000313" key="3">
    <source>
        <dbReference type="Proteomes" id="UP000515856"/>
    </source>
</evidence>
<keyword evidence="1" id="KW-0732">Signal</keyword>
<reference evidence="2 3" key="1">
    <citation type="submission" date="2020-08" db="EMBL/GenBank/DDBJ databases">
        <authorList>
            <person name="Liu C."/>
            <person name="Sun Q."/>
        </authorList>
    </citation>
    <scope>NUCLEOTIDE SEQUENCE [LARGE SCALE GENOMIC DNA]</scope>
    <source>
        <strain evidence="2 3">NSJ-61</strain>
    </source>
</reference>
<name>A0A7G9GM03_9FIRM</name>
<dbReference type="KEGG" id="ehn:H9Q80_16560"/>